<accession>A0A951U6D6</accession>
<comment type="caution">
    <text evidence="7">The sequence shown here is derived from an EMBL/GenBank/DDBJ whole genome shotgun (WGS) entry which is preliminary data.</text>
</comment>
<dbReference type="AlphaFoldDB" id="A0A951U6D6"/>
<dbReference type="SUPFAM" id="SSF118215">
    <property type="entry name" value="Proton glutamate symport protein"/>
    <property type="match status" value="1"/>
</dbReference>
<feature type="transmembrane region" description="Helical" evidence="6">
    <location>
        <begin position="234"/>
        <end position="260"/>
    </location>
</feature>
<dbReference type="Proteomes" id="UP000707356">
    <property type="component" value="Unassembled WGS sequence"/>
</dbReference>
<feature type="transmembrane region" description="Helical" evidence="6">
    <location>
        <begin position="51"/>
        <end position="72"/>
    </location>
</feature>
<reference evidence="7" key="1">
    <citation type="submission" date="2021-05" db="EMBL/GenBank/DDBJ databases">
        <authorList>
            <person name="Pietrasiak N."/>
            <person name="Ward R."/>
            <person name="Stajich J.E."/>
            <person name="Kurbessoian T."/>
        </authorList>
    </citation>
    <scope>NUCLEOTIDE SEQUENCE</scope>
    <source>
        <strain evidence="7">GSE-TBD4-15B</strain>
    </source>
</reference>
<sequence>MFKFIRRSTVLTWLRSPWCLVASVALGIYLGTQHPIVATTMAPIGTLYLGLLKMCVLPILLTSITSSVGRLMMSHDAKQSIQRILIVFPVGLLGVSGLAVIIATIAAPGKNLSEATLKSLGVLVNQSGIDLEIALSSSVASAKDADMSQFLLSMVPENIFSALSEGQTLKVLIFSIIFGVALGAVHEPVIERLFEILESIYKGCHQVINGLTLALPVGLCSLLAVQLSDLGTEVLFSMLSFVIVAIFTFILLYLLCILIIWRQTGYSLIQIFSALKEPTILALATSSSFACIPATISALSEGLAFDRKTTQLVAPLAITICRFGAVAYFALAALFVAQLYQKPLDLSQLSLIMCSSILAGMATSGTTGVLTLTMLDLVLTPLKLPLEAVLVLFIAIDPIINPFRTMGLIHSSLAATALVAEPRGRMVEILPLSEAELQ</sequence>
<evidence type="ECO:0000256" key="2">
    <source>
        <dbReference type="ARBA" id="ARBA00022448"/>
    </source>
</evidence>
<dbReference type="GO" id="GO:0015293">
    <property type="term" value="F:symporter activity"/>
    <property type="evidence" value="ECO:0007669"/>
    <property type="project" value="InterPro"/>
</dbReference>
<keyword evidence="4 6" id="KW-1133">Transmembrane helix</keyword>
<feature type="transmembrane region" description="Helical" evidence="6">
    <location>
        <begin position="384"/>
        <end position="403"/>
    </location>
</feature>
<feature type="transmembrane region" description="Helical" evidence="6">
    <location>
        <begin position="12"/>
        <end position="31"/>
    </location>
</feature>
<evidence type="ECO:0000256" key="4">
    <source>
        <dbReference type="ARBA" id="ARBA00022989"/>
    </source>
</evidence>
<proteinExistence type="predicted"/>
<reference evidence="7" key="2">
    <citation type="journal article" date="2022" name="Microbiol. Resour. Announc.">
        <title>Metagenome Sequencing to Explore Phylogenomics of Terrestrial Cyanobacteria.</title>
        <authorList>
            <person name="Ward R.D."/>
            <person name="Stajich J.E."/>
            <person name="Johansen J.R."/>
            <person name="Huntemann M."/>
            <person name="Clum A."/>
            <person name="Foster B."/>
            <person name="Foster B."/>
            <person name="Roux S."/>
            <person name="Palaniappan K."/>
            <person name="Varghese N."/>
            <person name="Mukherjee S."/>
            <person name="Reddy T.B.K."/>
            <person name="Daum C."/>
            <person name="Copeland A."/>
            <person name="Chen I.A."/>
            <person name="Ivanova N.N."/>
            <person name="Kyrpides N.C."/>
            <person name="Shapiro N."/>
            <person name="Eloe-Fadrosh E.A."/>
            <person name="Pietrasiak N."/>
        </authorList>
    </citation>
    <scope>NUCLEOTIDE SEQUENCE</scope>
    <source>
        <strain evidence="7">GSE-TBD4-15B</strain>
    </source>
</reference>
<dbReference type="Pfam" id="PF00375">
    <property type="entry name" value="SDF"/>
    <property type="match status" value="1"/>
</dbReference>
<evidence type="ECO:0000313" key="7">
    <source>
        <dbReference type="EMBL" id="MBW4467416.1"/>
    </source>
</evidence>
<keyword evidence="2" id="KW-0813">Transport</keyword>
<keyword evidence="3 6" id="KW-0812">Transmembrane</keyword>
<evidence type="ECO:0000313" key="8">
    <source>
        <dbReference type="Proteomes" id="UP000707356"/>
    </source>
</evidence>
<feature type="transmembrane region" description="Helical" evidence="6">
    <location>
        <begin position="349"/>
        <end position="372"/>
    </location>
</feature>
<dbReference type="PANTHER" id="PTHR42865">
    <property type="entry name" value="PROTON/GLUTAMATE-ASPARTATE SYMPORTER"/>
    <property type="match status" value="1"/>
</dbReference>
<feature type="transmembrane region" description="Helical" evidence="6">
    <location>
        <begin position="84"/>
        <end position="107"/>
    </location>
</feature>
<dbReference type="EMBL" id="JAHHHV010000076">
    <property type="protein sequence ID" value="MBW4467416.1"/>
    <property type="molecule type" value="Genomic_DNA"/>
</dbReference>
<dbReference type="Gene3D" id="1.10.3860.10">
    <property type="entry name" value="Sodium:dicarboxylate symporter"/>
    <property type="match status" value="1"/>
</dbReference>
<feature type="transmembrane region" description="Helical" evidence="6">
    <location>
        <begin position="280"/>
        <end position="300"/>
    </location>
</feature>
<feature type="transmembrane region" description="Helical" evidence="6">
    <location>
        <begin position="168"/>
        <end position="186"/>
    </location>
</feature>
<evidence type="ECO:0000256" key="1">
    <source>
        <dbReference type="ARBA" id="ARBA00004141"/>
    </source>
</evidence>
<dbReference type="InterPro" id="IPR001991">
    <property type="entry name" value="Na-dicarboxylate_symporter"/>
</dbReference>
<gene>
    <name evidence="7" type="ORF">KME07_18475</name>
</gene>
<comment type="subcellular location">
    <subcellularLocation>
        <location evidence="1">Membrane</location>
        <topology evidence="1">Multi-pass membrane protein</topology>
    </subcellularLocation>
</comment>
<evidence type="ECO:0000256" key="5">
    <source>
        <dbReference type="ARBA" id="ARBA00023136"/>
    </source>
</evidence>
<organism evidence="7 8">
    <name type="scientific">Pegethrix bostrychoides GSE-TBD4-15B</name>
    <dbReference type="NCBI Taxonomy" id="2839662"/>
    <lineage>
        <taxon>Bacteria</taxon>
        <taxon>Bacillati</taxon>
        <taxon>Cyanobacteriota</taxon>
        <taxon>Cyanophyceae</taxon>
        <taxon>Oculatellales</taxon>
        <taxon>Oculatellaceae</taxon>
        <taxon>Pegethrix</taxon>
    </lineage>
</organism>
<feature type="transmembrane region" description="Helical" evidence="6">
    <location>
        <begin position="207"/>
        <end position="228"/>
    </location>
</feature>
<evidence type="ECO:0000256" key="6">
    <source>
        <dbReference type="SAM" id="Phobius"/>
    </source>
</evidence>
<name>A0A951U6D6_9CYAN</name>
<evidence type="ECO:0000256" key="3">
    <source>
        <dbReference type="ARBA" id="ARBA00022692"/>
    </source>
</evidence>
<dbReference type="PRINTS" id="PR00173">
    <property type="entry name" value="EDTRNSPORT"/>
</dbReference>
<feature type="transmembrane region" description="Helical" evidence="6">
    <location>
        <begin position="312"/>
        <end position="337"/>
    </location>
</feature>
<dbReference type="GO" id="GO:0005886">
    <property type="term" value="C:plasma membrane"/>
    <property type="evidence" value="ECO:0007669"/>
    <property type="project" value="TreeGrafter"/>
</dbReference>
<dbReference type="InterPro" id="IPR036458">
    <property type="entry name" value="Na:dicarbo_symporter_sf"/>
</dbReference>
<dbReference type="PANTHER" id="PTHR42865:SF10">
    <property type="entry name" value="SODIUM:DICARBOXYLATE SYMPORTER FAMILY PROTEIN"/>
    <property type="match status" value="1"/>
</dbReference>
<keyword evidence="5 6" id="KW-0472">Membrane</keyword>
<protein>
    <submittedName>
        <fullName evidence="7">Dicarboxylate/amino acid:cation symporter</fullName>
    </submittedName>
</protein>